<organism evidence="1 2">
    <name type="scientific">Tsukamurella paurometabola</name>
    <name type="common">Corynebacterium paurometabolum</name>
    <dbReference type="NCBI Taxonomy" id="2061"/>
    <lineage>
        <taxon>Bacteria</taxon>
        <taxon>Bacillati</taxon>
        <taxon>Actinomycetota</taxon>
        <taxon>Actinomycetes</taxon>
        <taxon>Mycobacteriales</taxon>
        <taxon>Tsukamurellaceae</taxon>
        <taxon>Tsukamurella</taxon>
    </lineage>
</organism>
<dbReference type="AlphaFoldDB" id="A0A3P8MB00"/>
<dbReference type="EMBL" id="LR131273">
    <property type="protein sequence ID" value="VDR38800.1"/>
    <property type="molecule type" value="Genomic_DNA"/>
</dbReference>
<accession>A0A3P8MB00</accession>
<protein>
    <submittedName>
        <fullName evidence="1">Uncharacterized protein</fullName>
    </submittedName>
</protein>
<sequence>MTARRPGYSAKRAGIRAHYAAEHEAAILAQHEQEAAEQYDEFVDYLEHDLMAEAAAARSPREDHHA</sequence>
<proteinExistence type="predicted"/>
<gene>
    <name evidence="1" type="ORF">NCTC10741_01932</name>
</gene>
<evidence type="ECO:0000313" key="1">
    <source>
        <dbReference type="EMBL" id="VDR38800.1"/>
    </source>
</evidence>
<dbReference type="Proteomes" id="UP000271626">
    <property type="component" value="Chromosome"/>
</dbReference>
<reference evidence="1 2" key="1">
    <citation type="submission" date="2018-12" db="EMBL/GenBank/DDBJ databases">
        <authorList>
            <consortium name="Pathogen Informatics"/>
        </authorList>
    </citation>
    <scope>NUCLEOTIDE SEQUENCE [LARGE SCALE GENOMIC DNA]</scope>
    <source>
        <strain evidence="1 2">NCTC10741</strain>
    </source>
</reference>
<name>A0A3P8MB00_TSUPA</name>
<evidence type="ECO:0000313" key="2">
    <source>
        <dbReference type="Proteomes" id="UP000271626"/>
    </source>
</evidence>
<dbReference type="RefSeq" id="WP_126195983.1">
    <property type="nucleotide sequence ID" value="NZ_CP085954.1"/>
</dbReference>